<sequence>MNKNNFRVIFNKNRGMLMAVAENVASQGKGTASGSASSASGTPLMRLVHLGVAIAALFGGVTFVQAQIVADPNAGNRRPTVSTTATGIPLVNIVAPNSSGLSHNQYNQFSVGAGGAILNNAPTSVQTQQAGWVPGNANLTPGNSARIILNEVTGTGRSQLNGYVEVAGQRAEVIIANPNGVSVNGGGFINTSRAVLTTGTPVLNGDGSLSGFRVTGGDIQIGANGLNGNNLDQLDLISRSVAVNGQLWANQLNVITGANQVNYADLGVQVIAGDNNKPTVGIDVALLGGMYANKIKLVGTENGVGVMALGNVASQAGDLNIDSQGQITLAGRTTATGSVRIAGNDGITNSGTLYSQQGTQLYSAGQIANSGTIAAQSDLLLFSGSINSTGVLGAGIDANSHATQPGSLTLIAAGAISATGQNTATTNFGANAGTGISLAHGQTSAGGNIGLATRAGNIDLTGGTLQAAGSGTMNDTGALINDQGNINVSQLTVNSGSVSNAGGAITQSGIGATSITTTGALSNNAGSITTNGQSLSIASGSLDNTGGQINHAGSGAATIQSGALTNAQGTIASNGQVNLTAASLNNQGGRVTALGSENLHVAGDVSNSQGTLQSGGALSLAGANIDNTSGNVKSLNGDGLTLTASGQLINAASGVVGGNGNVAVSVGAIVNSSSITAAQNLSVTAVQALNNASGTLAASGAVNSTAGTTLTNNAGTISGAQVNLGAHDILNQSGVISQSGAAAMTISAAGVIDNTHGSLTTNAQNLTVNAGSLNNTSGQISHAGSGIATIQTGALSNAQGVIASNGQVAVSAASLNNQGGRITAQGSEKVNVAGDVSNSQGTLQSSAALTLTGANIDNTGGSLKSLNADGLTLTASGQLVNAAAGVIGGNGNVAVSAGAVVNSSSITAAQNLSVTAAQALDNSSGTLAASGAVNSSAGATLTNNAGTISGAQVSLGAHDIVNQSGTISQSGTAAMTIAATGFIDNTHGALSTNAQNLTINSGSLNNTSGKITHAGSGTATIHSGAVTNAQGIIASNGQVAMTAASLNNQTGQITAAGTETINASGAVSNEQGTLLSGGALALTAGSIDNTAGAIKSLDTDGLTLTASGQLTNAAAGIIGGNGNVAVSAGSLTNSSTISAAQNLTVAAAQALDNSSGTLAAGGVLTGTAGTTLTDNAGTIAANQVTLHAHDIVNQAGLISQTGAAAMTLQATGLLNNAQGKIQSNASDLTLTSGALNNDNGVISQAAAGILNISTGALSNQQGSVVTNGAADIVAGATTNSGSITAQQTLNLAATSLNNNSGTLASNAALTINAGSQLSNSGGKIQSGSTAAPSSATITTTTLDNSGGVLGAGTIDLEAGTLKNAAGQIIQNNGNGTATINVLQLLDNSNGMIGVLARNLTLAPATLKNDGGSVAHMGTGALIVQTGALSNNGGVLGTNGAGTITASSIVNQGGKLTAVGNESVTSAAALDNSVGGYIGGAAVVVNATAGQVNNQGGTIEGATAGATVNAQSINNAAGKIQNLGTGAIAVNVAQALDNDAGSISGKGNVTAAAGSISNVAGAIGALGNLTVSSASALDNLNGAMEGMGNVSTTAQGALSNVGGKIESLGSGSQLQVSGGTLDNTNGKIIDVGIGLTTVAATTSITNADPSAVTGSGLIGGAGDVTIATPVLSNVQGGHIVAGGALNLNTSTSVDNTAGQLLATGALTMNQPGATLINVGGGISGGSVTLTTASIDNTSGSIANPAGSGGGVAITTGTLTNTNGSVGSDVDLTLSANALVGDGKIVAGRDGNVSLQGNYTYDAGNQITANRNLTLSTTGTLVNTGTLAAAGNLTVNAANLYNVAGADIASGNPGDLTSGVTTVNIGTGAILNAGRIEGNSVNTTSNLLGNTGTVIGNNVTVNATTLTNDGAAAIIAGVNQVNLWVTATINNQNGATLYSLGDLNMAANGAKDANGYLFNQTGTINNLSSTIEADGALNVAANQINNVRQNVQTNTVTTSDTTTTMTTPSWWSSLRPSPSFGGGDPLRNANTRIRDAYYVDPSQVISSTPMVTPDGFLIYKVVVKLSANDSAFEYLQSDLTYPLPNGGGQIKYGGQSRVTPTAGTQTLYVTAVANNQTNPDQIANGDAWSQFSNNVILNTVSSITYSNQYGGCTTNCIRLQTYKGYTDPNGVIGGDTMRTQADNPGGYPVEVQRTAHQVVTETQLLSTSGAPAKLTSGGDMHMAIGTQLNNNNGQIAAGGNLTIDGVASADGSNNTKILNTATQLTRTYTSDNQSGFGSANMAGSTPVQWTSWSNTPITQNIGVVGGTITSNQAVSITGGQISNTSVGASTRPVGQSAASLGLGDGIAPFALATDNTISGVPSGNQTGVGGAIAVGGSGNTSVPGASTGGLSAVGGSGNQLVGGSTGALPAATSTTGTTTPGAARVVDGARAGAVNTVLPTNGLYQIEPKANQPYLIQTDPRFTQYGNFISSDYMLNLLGINPAVTQKRLGDGFYEEKLVTDQVTNLTGMRYLHGYASAEDEYKSLMTNGAQYAKQFSIVPGMALSDAQMAALTTDIVWLVSQTVTLPDGSHQTVLVPQVYLAKNMDLSPTGALIAGNSVSIKGTDITNNGGTYSATQQLTLAADHDISNIGGTLSGGNIGLYAGNNILSQSTTNTAINNFGNNSSAITAIGAIGTIAATQNLIMSAGQNLTLQGAQVNAGGNTKLRAGNAINVETVTTGTQYVTPTGNTSTMAQATHVVGSNIATGGNLTLQSGGDINVQASNLSSGQNMLVAAAGNVNITNGIDTNTYHSAGSSKDGSQTLDRHTETNIGSNLTAGANATVLAGAKQDINGNLTLDTTSADPAAHTKTLVVQGSTVSAGNNADGKGEALLGASGNVSIVEAHRQNSATTDDTSQSKGWFSSSSSHTNTSFNADMSTGSTVTGNGIKITSGGDLGVQGSAIAGTGDVSLNARNNVVVDAAQNTVVTHSDHEEKKSGIFGTGGIGFMIGSKSSKDTADGNLVTQSDARSTVGSAAGNLTITAGKDVLVSGSDLIAGQAAGDTTGKTGNIGILAQNITINTGVDTEHDSATHEAKQSGVSTAVVGTPLDTVRNLQAIGNDGGSKGQKTKAGLDEIGFSSLTTPQVALTVGSSSSNSQTSVDSTTNTGSSLQAAGNISLKATGDGTKDANGKANNGNIIVAGSTVSAGGDVQFDAQRDITIQTATDRYAETSQTSSKSSSVSLAAPSPGDILRNLSGGENSGGVGLSPYNASNSHDNSSTQSTGQLASSISGNTVSLTSHTGDITVAGSSISAKNDINLNAQLGQITVEAGQNDQTHHDDQSTHVIGGLGSSANGTASTVGVSNTSSTTDSAQQLQNPIRSQIVSQNGSVTLNAKQDITVKGSDLSAANNLTLIGQNLNLDPGQDSSQSQQAQHSSQYGVTVALGGVAGQVNQTVNQGLAAQAGGDNRVAALNAAKAGLIAANAVNGITTPGGPTPALVKVTVSIGGGSSDSKSDSQATTNQGSTLSAGKDVTLIATGNGNKDAGGFATDGDINAHGTQISGQNVTLAAARDINLESAKDTTLNHSTNDSSNASIGVGAAIGGTQNGFTLELAAAQANGKSNGQSVTNQNTVITGTQTTTLASGRDANLLGAQVRGDTVNATVGRDLNIHSQQDTSTYQSVQNSSGVNASICVPPFCYGTTVQANGSMDSQNINSTYASVNQQSGIVAGNGGYNLNVKGNTDLVGGLIASNADKSKNSLTTGTLTVSDIQNTAQYSADGSHIGASVDSGSGPLGNVLNNAVDNTAGNSQNPIKGNAAGTTKSAISDGSIVITDQAGQQAKTGKTADELIASISHDTTSANGSINQIFDLKTVQHQQQVDQLTSQIAQQAAPLLYKQVGDFLDGDSTPTKVLVHGLVGGLMAKAIGGNFGTGAAGSAAAILAVEVFGQQLSSISDMTPDEKNALIQLVGLTVGKAVAQLAGGTSADGNAAAVTAKLATQFNYLSHTEAALFKKKLDSCDSRSGGCPEDERNALIAQYRALSDQNDAALNLCTLHADAACLKQISANIATPSEMPVSLVGAEATAFRGDETRAQGQADAALINLAAIQKGRAQVCGTMSTADCDAKILQAHGDASLRAMGIVLATIGGGVASSAEALNIVSGGLQVLIKTGQVVGTELASLYRLGPVAYCALNANTCIDAVDVTAQTATGTAAPSPSPHLPNVSKGPVVVADSNQSIESLFGQTLNGPLLSHTPGIQNGVLGEAAGLQTLQQETGLTFKPFQNNSGNGADGASIDASTHTIWVAEVKSSQNGVDAAASAQGDPTTRLTKWLALSTSERKAWAAQPASNAALADDLQQAIDAGYQIKGVQVQVGVPAPGKTGTTQVSIKPWPPK</sequence>
<dbReference type="InterPro" id="IPR024973">
    <property type="entry name" value="ESPR"/>
</dbReference>
<accession>A0ABM5ZB83</accession>
<feature type="compositionally biased region" description="Low complexity" evidence="1">
    <location>
        <begin position="3330"/>
        <end position="3346"/>
    </location>
</feature>
<evidence type="ECO:0000313" key="3">
    <source>
        <dbReference type="EMBL" id="AMP16359.1"/>
    </source>
</evidence>
<feature type="region of interest" description="Disordered" evidence="1">
    <location>
        <begin position="3308"/>
        <end position="3349"/>
    </location>
</feature>
<dbReference type="SUPFAM" id="SSF51126">
    <property type="entry name" value="Pectin lyase-like"/>
    <property type="match status" value="1"/>
</dbReference>
<dbReference type="Pfam" id="PF05860">
    <property type="entry name" value="TPS"/>
    <property type="match status" value="1"/>
</dbReference>
<feature type="region of interest" description="Disordered" evidence="1">
    <location>
        <begin position="3124"/>
        <end position="3146"/>
    </location>
</feature>
<feature type="region of interest" description="Disordered" evidence="1">
    <location>
        <begin position="3202"/>
        <end position="3262"/>
    </location>
</feature>
<dbReference type="InterPro" id="IPR010069">
    <property type="entry name" value="CdiA_FHA1_rpt"/>
</dbReference>
<protein>
    <submittedName>
        <fullName evidence="3">Hemagluttinin repeat family protein</fullName>
    </submittedName>
</protein>
<gene>
    <name evidence="3" type="ORF">CPter291_4128</name>
</gene>
<feature type="compositionally biased region" description="Low complexity" evidence="1">
    <location>
        <begin position="3206"/>
        <end position="3223"/>
    </location>
</feature>
<dbReference type="Gene3D" id="2.160.20.10">
    <property type="entry name" value="Single-stranded right-handed beta-helix, Pectin lyase-like"/>
    <property type="match status" value="1"/>
</dbReference>
<feature type="domain" description="Filamentous haemagglutinin FhaB/tRNA nuclease CdiA-like TPS" evidence="2">
    <location>
        <begin position="85"/>
        <end position="206"/>
    </location>
</feature>
<dbReference type="InterPro" id="IPR011050">
    <property type="entry name" value="Pectin_lyase_fold/virulence"/>
</dbReference>
<feature type="compositionally biased region" description="Polar residues" evidence="1">
    <location>
        <begin position="3244"/>
        <end position="3262"/>
    </location>
</feature>
<name>A0ABM5ZB83_9BURK</name>
<dbReference type="SMART" id="SM00912">
    <property type="entry name" value="Haemagg_act"/>
    <property type="match status" value="1"/>
</dbReference>
<dbReference type="Proteomes" id="UP000074914">
    <property type="component" value="Chromosome"/>
</dbReference>
<proteinExistence type="predicted"/>
<dbReference type="RefSeq" id="WP_062118240.1">
    <property type="nucleotide sequence ID" value="NZ_CP013236.1"/>
</dbReference>
<reference evidence="3 4" key="1">
    <citation type="submission" date="2015-11" db="EMBL/GenBank/DDBJ databases">
        <title>Exploring the genomic traits of fungus-feeding bacterial genus Collimonas.</title>
        <authorList>
            <person name="Song C."/>
            <person name="Schmidt R."/>
            <person name="de Jager V."/>
            <person name="Krzyzanowska D."/>
            <person name="Jongedijk E."/>
            <person name="Cankar K."/>
            <person name="Beekwilder J."/>
            <person name="van Veen A."/>
            <person name="de Boer W."/>
            <person name="van Veen J.A."/>
            <person name="Garbeva P."/>
        </authorList>
    </citation>
    <scope>NUCLEOTIDE SEQUENCE [LARGE SCALE GENOMIC DNA]</scope>
    <source>
        <strain evidence="3 4">Ter291</strain>
    </source>
</reference>
<organism evidence="3 4">
    <name type="scientific">Collimonas pratensis</name>
    <dbReference type="NCBI Taxonomy" id="279113"/>
    <lineage>
        <taxon>Bacteria</taxon>
        <taxon>Pseudomonadati</taxon>
        <taxon>Pseudomonadota</taxon>
        <taxon>Betaproteobacteria</taxon>
        <taxon>Burkholderiales</taxon>
        <taxon>Oxalobacteraceae</taxon>
        <taxon>Collimonas</taxon>
    </lineage>
</organism>
<evidence type="ECO:0000256" key="1">
    <source>
        <dbReference type="SAM" id="MobiDB-lite"/>
    </source>
</evidence>
<dbReference type="InterPro" id="IPR012334">
    <property type="entry name" value="Pectin_lyas_fold"/>
</dbReference>
<evidence type="ECO:0000313" key="4">
    <source>
        <dbReference type="Proteomes" id="UP000074914"/>
    </source>
</evidence>
<dbReference type="InterPro" id="IPR025157">
    <property type="entry name" value="Hemagglutinin_rpt"/>
</dbReference>
<keyword evidence="4" id="KW-1185">Reference proteome</keyword>
<feature type="compositionally biased region" description="Low complexity" evidence="1">
    <location>
        <begin position="1995"/>
        <end position="2017"/>
    </location>
</feature>
<dbReference type="InterPro" id="IPR008638">
    <property type="entry name" value="FhaB/CdiA-like_TPS"/>
</dbReference>
<feature type="compositionally biased region" description="Low complexity" evidence="1">
    <location>
        <begin position="3124"/>
        <end position="3142"/>
    </location>
</feature>
<dbReference type="Pfam" id="PF13018">
    <property type="entry name" value="ESPR"/>
    <property type="match status" value="1"/>
</dbReference>
<dbReference type="NCBIfam" id="TIGR01731">
    <property type="entry name" value="fil_hemag_20aa"/>
    <property type="match status" value="38"/>
</dbReference>
<evidence type="ECO:0000259" key="2">
    <source>
        <dbReference type="SMART" id="SM00912"/>
    </source>
</evidence>
<dbReference type="EMBL" id="CP013236">
    <property type="protein sequence ID" value="AMP16359.1"/>
    <property type="molecule type" value="Genomic_DNA"/>
</dbReference>
<dbReference type="Pfam" id="PF13332">
    <property type="entry name" value="Fil_haemagg_2"/>
    <property type="match status" value="6"/>
</dbReference>
<dbReference type="NCBIfam" id="TIGR01901">
    <property type="entry name" value="adhes_NPXG"/>
    <property type="match status" value="1"/>
</dbReference>
<feature type="region of interest" description="Disordered" evidence="1">
    <location>
        <begin position="1995"/>
        <end position="2022"/>
    </location>
</feature>